<gene>
    <name evidence="1" type="ORF">UFOVP1382_3</name>
</gene>
<evidence type="ECO:0000313" key="1">
    <source>
        <dbReference type="EMBL" id="CAB4203339.1"/>
    </source>
</evidence>
<organism evidence="1">
    <name type="scientific">uncultured Caudovirales phage</name>
    <dbReference type="NCBI Taxonomy" id="2100421"/>
    <lineage>
        <taxon>Viruses</taxon>
        <taxon>Duplodnaviria</taxon>
        <taxon>Heunggongvirae</taxon>
        <taxon>Uroviricota</taxon>
        <taxon>Caudoviricetes</taxon>
        <taxon>Peduoviridae</taxon>
        <taxon>Maltschvirus</taxon>
        <taxon>Maltschvirus maltsch</taxon>
    </lineage>
</organism>
<sequence>MKCSIVKNPASVPDPATLMRDIVSKNRAVRAAGRTGGILIAIRDADWDGFMAKAQVSVAALRVTSEPGEVLWIPDALVDETQA</sequence>
<name>A0A6J5S0C2_9CAUD</name>
<protein>
    <submittedName>
        <fullName evidence="1">Uncharacterized protein</fullName>
    </submittedName>
</protein>
<dbReference type="EMBL" id="LR797331">
    <property type="protein sequence ID" value="CAB4203339.1"/>
    <property type="molecule type" value="Genomic_DNA"/>
</dbReference>
<reference evidence="1" key="1">
    <citation type="submission" date="2020-05" db="EMBL/GenBank/DDBJ databases">
        <authorList>
            <person name="Chiriac C."/>
            <person name="Salcher M."/>
            <person name="Ghai R."/>
            <person name="Kavagutti S V."/>
        </authorList>
    </citation>
    <scope>NUCLEOTIDE SEQUENCE</scope>
</reference>
<proteinExistence type="predicted"/>
<accession>A0A6J5S0C2</accession>